<name>A0A2U1LBQ9_ARTAN</name>
<dbReference type="Proteomes" id="UP000245207">
    <property type="component" value="Unassembled WGS sequence"/>
</dbReference>
<sequence length="118" mass="13424">MASIPNFEQLKEMCGSNDIKDCFKFLFIQEETEIQGSITKVTEWCEGLREKIAKFAELIEEGRSFSDFDVPAMDGMECLLEAQARNGVILQALVGLLDALREAKPEKRRHVMVMDVHD</sequence>
<evidence type="ECO:0000313" key="2">
    <source>
        <dbReference type="Proteomes" id="UP000245207"/>
    </source>
</evidence>
<proteinExistence type="predicted"/>
<organism evidence="1 2">
    <name type="scientific">Artemisia annua</name>
    <name type="common">Sweet wormwood</name>
    <dbReference type="NCBI Taxonomy" id="35608"/>
    <lineage>
        <taxon>Eukaryota</taxon>
        <taxon>Viridiplantae</taxon>
        <taxon>Streptophyta</taxon>
        <taxon>Embryophyta</taxon>
        <taxon>Tracheophyta</taxon>
        <taxon>Spermatophyta</taxon>
        <taxon>Magnoliopsida</taxon>
        <taxon>eudicotyledons</taxon>
        <taxon>Gunneridae</taxon>
        <taxon>Pentapetalae</taxon>
        <taxon>asterids</taxon>
        <taxon>campanulids</taxon>
        <taxon>Asterales</taxon>
        <taxon>Asteraceae</taxon>
        <taxon>Asteroideae</taxon>
        <taxon>Anthemideae</taxon>
        <taxon>Artemisiinae</taxon>
        <taxon>Artemisia</taxon>
    </lineage>
</organism>
<dbReference type="AlphaFoldDB" id="A0A2U1LBQ9"/>
<keyword evidence="2" id="KW-1185">Reference proteome</keyword>
<dbReference type="EMBL" id="PKPP01010287">
    <property type="protein sequence ID" value="PWA46429.1"/>
    <property type="molecule type" value="Genomic_DNA"/>
</dbReference>
<evidence type="ECO:0000313" key="1">
    <source>
        <dbReference type="EMBL" id="PWA46429.1"/>
    </source>
</evidence>
<protein>
    <submittedName>
        <fullName evidence="1">Uncharacterized protein</fullName>
    </submittedName>
</protein>
<gene>
    <name evidence="1" type="ORF">CTI12_AA508990</name>
</gene>
<reference evidence="1 2" key="1">
    <citation type="journal article" date="2018" name="Mol. Plant">
        <title>The genome of Artemisia annua provides insight into the evolution of Asteraceae family and artemisinin biosynthesis.</title>
        <authorList>
            <person name="Shen Q."/>
            <person name="Zhang L."/>
            <person name="Liao Z."/>
            <person name="Wang S."/>
            <person name="Yan T."/>
            <person name="Shi P."/>
            <person name="Liu M."/>
            <person name="Fu X."/>
            <person name="Pan Q."/>
            <person name="Wang Y."/>
            <person name="Lv Z."/>
            <person name="Lu X."/>
            <person name="Zhang F."/>
            <person name="Jiang W."/>
            <person name="Ma Y."/>
            <person name="Chen M."/>
            <person name="Hao X."/>
            <person name="Li L."/>
            <person name="Tang Y."/>
            <person name="Lv G."/>
            <person name="Zhou Y."/>
            <person name="Sun X."/>
            <person name="Brodelius P.E."/>
            <person name="Rose J.K.C."/>
            <person name="Tang K."/>
        </authorList>
    </citation>
    <scope>NUCLEOTIDE SEQUENCE [LARGE SCALE GENOMIC DNA]</scope>
    <source>
        <strain evidence="2">cv. Huhao1</strain>
        <tissue evidence="1">Leaf</tissue>
    </source>
</reference>
<accession>A0A2U1LBQ9</accession>
<comment type="caution">
    <text evidence="1">The sequence shown here is derived from an EMBL/GenBank/DDBJ whole genome shotgun (WGS) entry which is preliminary data.</text>
</comment>